<gene>
    <name evidence="2" type="ORF">CHS0354_006528</name>
</gene>
<proteinExistence type="predicted"/>
<evidence type="ECO:0000313" key="2">
    <source>
        <dbReference type="EMBL" id="KAK3607935.1"/>
    </source>
</evidence>
<feature type="region of interest" description="Disordered" evidence="1">
    <location>
        <begin position="39"/>
        <end position="59"/>
    </location>
</feature>
<sequence>MWNDGTQNDLTLSAIFCHTIAFKRRREATPKTLAIKDTRKQKDAFENNNGFDEKENRNIAGKKTRPGLCDLKVKSINLSNNNCFPLQPSAGSRMWNMPVCHNGKADTRAAVVKWMTCQTPI</sequence>
<evidence type="ECO:0000313" key="3">
    <source>
        <dbReference type="Proteomes" id="UP001195483"/>
    </source>
</evidence>
<name>A0AAE0WC45_9BIVA</name>
<feature type="compositionally biased region" description="Basic and acidic residues" evidence="1">
    <location>
        <begin position="39"/>
        <end position="57"/>
    </location>
</feature>
<reference evidence="2" key="1">
    <citation type="journal article" date="2021" name="Genome Biol. Evol.">
        <title>A High-Quality Reference Genome for a Parasitic Bivalve with Doubly Uniparental Inheritance (Bivalvia: Unionida).</title>
        <authorList>
            <person name="Smith C.H."/>
        </authorList>
    </citation>
    <scope>NUCLEOTIDE SEQUENCE</scope>
    <source>
        <strain evidence="2">CHS0354</strain>
    </source>
</reference>
<comment type="caution">
    <text evidence="2">The sequence shown here is derived from an EMBL/GenBank/DDBJ whole genome shotgun (WGS) entry which is preliminary data.</text>
</comment>
<protein>
    <submittedName>
        <fullName evidence="2">Uncharacterized protein</fullName>
    </submittedName>
</protein>
<evidence type="ECO:0000256" key="1">
    <source>
        <dbReference type="SAM" id="MobiDB-lite"/>
    </source>
</evidence>
<keyword evidence="3" id="KW-1185">Reference proteome</keyword>
<organism evidence="2 3">
    <name type="scientific">Potamilus streckersoni</name>
    <dbReference type="NCBI Taxonomy" id="2493646"/>
    <lineage>
        <taxon>Eukaryota</taxon>
        <taxon>Metazoa</taxon>
        <taxon>Spiralia</taxon>
        <taxon>Lophotrochozoa</taxon>
        <taxon>Mollusca</taxon>
        <taxon>Bivalvia</taxon>
        <taxon>Autobranchia</taxon>
        <taxon>Heteroconchia</taxon>
        <taxon>Palaeoheterodonta</taxon>
        <taxon>Unionida</taxon>
        <taxon>Unionoidea</taxon>
        <taxon>Unionidae</taxon>
        <taxon>Ambleminae</taxon>
        <taxon>Lampsilini</taxon>
        <taxon>Potamilus</taxon>
    </lineage>
</organism>
<dbReference type="EMBL" id="JAEAOA010000451">
    <property type="protein sequence ID" value="KAK3607935.1"/>
    <property type="molecule type" value="Genomic_DNA"/>
</dbReference>
<dbReference type="AlphaFoldDB" id="A0AAE0WC45"/>
<reference evidence="2" key="3">
    <citation type="submission" date="2023-05" db="EMBL/GenBank/DDBJ databases">
        <authorList>
            <person name="Smith C.H."/>
        </authorList>
    </citation>
    <scope>NUCLEOTIDE SEQUENCE</scope>
    <source>
        <strain evidence="2">CHS0354</strain>
        <tissue evidence="2">Mantle</tissue>
    </source>
</reference>
<accession>A0AAE0WC45</accession>
<reference evidence="2" key="2">
    <citation type="journal article" date="2021" name="Genome Biol. Evol.">
        <title>Developing a high-quality reference genome for a parasitic bivalve with doubly uniparental inheritance (Bivalvia: Unionida).</title>
        <authorList>
            <person name="Smith C.H."/>
        </authorList>
    </citation>
    <scope>NUCLEOTIDE SEQUENCE</scope>
    <source>
        <strain evidence="2">CHS0354</strain>
        <tissue evidence="2">Mantle</tissue>
    </source>
</reference>
<dbReference type="Proteomes" id="UP001195483">
    <property type="component" value="Unassembled WGS sequence"/>
</dbReference>